<dbReference type="InterPro" id="IPR051532">
    <property type="entry name" value="Ester_Hydrolysis_Enzymes"/>
</dbReference>
<dbReference type="InterPro" id="IPR036514">
    <property type="entry name" value="SGNH_hydro_sf"/>
</dbReference>
<proteinExistence type="predicted"/>
<sequence length="180" mass="18974">MGDSITFGQGSSDPATKSRPALFEQRFGTKVDVVNKGINGITLGSIAGINDIGAIKRPGVRNVAIVLAGSNDLEQGDKAPALYGTLRTYVTGLKASGWKVAVGTILARHFPPDKERERLALNAMIKSGEIAAAGIVVIDYARAQDKGGIPLADPVHPDDTGFVTMAALERPVILRLLRSK</sequence>
<evidence type="ECO:0000313" key="3">
    <source>
        <dbReference type="EMBL" id="MBC3941274.1"/>
    </source>
</evidence>
<keyword evidence="4" id="KW-1185">Reference proteome</keyword>
<dbReference type="PANTHER" id="PTHR30383:SF5">
    <property type="entry name" value="SGNH HYDROLASE-TYPE ESTERASE DOMAIN-CONTAINING PROTEIN"/>
    <property type="match status" value="1"/>
</dbReference>
<feature type="region of interest" description="Disordered" evidence="1">
    <location>
        <begin position="1"/>
        <end position="20"/>
    </location>
</feature>
<organism evidence="3 4">
    <name type="scientific">Sphingomonas albertensis</name>
    <dbReference type="NCBI Taxonomy" id="2762591"/>
    <lineage>
        <taxon>Bacteria</taxon>
        <taxon>Pseudomonadati</taxon>
        <taxon>Pseudomonadota</taxon>
        <taxon>Alphaproteobacteria</taxon>
        <taxon>Sphingomonadales</taxon>
        <taxon>Sphingomonadaceae</taxon>
        <taxon>Sphingomonas</taxon>
    </lineage>
</organism>
<dbReference type="Gene3D" id="3.40.50.1110">
    <property type="entry name" value="SGNH hydrolase"/>
    <property type="match status" value="1"/>
</dbReference>
<evidence type="ECO:0000256" key="1">
    <source>
        <dbReference type="SAM" id="MobiDB-lite"/>
    </source>
</evidence>
<dbReference type="EMBL" id="JACONT010000009">
    <property type="protein sequence ID" value="MBC3941274.1"/>
    <property type="molecule type" value="Genomic_DNA"/>
</dbReference>
<evidence type="ECO:0000259" key="2">
    <source>
        <dbReference type="Pfam" id="PF13472"/>
    </source>
</evidence>
<gene>
    <name evidence="3" type="ORF">H8S47_06180</name>
</gene>
<name>A0ABR7ALE4_9SPHN</name>
<comment type="caution">
    <text evidence="3">The sequence shown here is derived from an EMBL/GenBank/DDBJ whole genome shotgun (WGS) entry which is preliminary data.</text>
</comment>
<evidence type="ECO:0000313" key="4">
    <source>
        <dbReference type="Proteomes" id="UP000597613"/>
    </source>
</evidence>
<dbReference type="Proteomes" id="UP000597613">
    <property type="component" value="Unassembled WGS sequence"/>
</dbReference>
<accession>A0ABR7ALE4</accession>
<protein>
    <submittedName>
        <fullName evidence="3">SGNH/GDSL hydrolase family protein</fullName>
    </submittedName>
</protein>
<dbReference type="PANTHER" id="PTHR30383">
    <property type="entry name" value="THIOESTERASE 1/PROTEASE 1/LYSOPHOSPHOLIPASE L1"/>
    <property type="match status" value="1"/>
</dbReference>
<feature type="compositionally biased region" description="Polar residues" evidence="1">
    <location>
        <begin position="1"/>
        <end position="15"/>
    </location>
</feature>
<dbReference type="Pfam" id="PF13472">
    <property type="entry name" value="Lipase_GDSL_2"/>
    <property type="match status" value="1"/>
</dbReference>
<reference evidence="3 4" key="1">
    <citation type="submission" date="2020-08" db="EMBL/GenBank/DDBJ databases">
        <title>Putative novel bacterial strains isolated from necrotic wheat leaf tissues caused by Xanthomonas translucens.</title>
        <authorList>
            <person name="Tambong J.T."/>
        </authorList>
    </citation>
    <scope>NUCLEOTIDE SEQUENCE [LARGE SCALE GENOMIC DNA]</scope>
    <source>
        <strain evidence="4">DOAB 1063</strain>
    </source>
</reference>
<dbReference type="SUPFAM" id="SSF52266">
    <property type="entry name" value="SGNH hydrolase"/>
    <property type="match status" value="1"/>
</dbReference>
<feature type="domain" description="SGNH hydrolase-type esterase" evidence="2">
    <location>
        <begin position="1"/>
        <end position="161"/>
    </location>
</feature>
<dbReference type="InterPro" id="IPR013830">
    <property type="entry name" value="SGNH_hydro"/>
</dbReference>
<keyword evidence="3" id="KW-0378">Hydrolase</keyword>
<dbReference type="GO" id="GO:0016787">
    <property type="term" value="F:hydrolase activity"/>
    <property type="evidence" value="ECO:0007669"/>
    <property type="project" value="UniProtKB-KW"/>
</dbReference>